<dbReference type="InterPro" id="IPR004843">
    <property type="entry name" value="Calcineurin-like_PHP"/>
</dbReference>
<dbReference type="Gene3D" id="2.60.40.4270">
    <property type="entry name" value="Listeria-Bacteroides repeat domain"/>
    <property type="match status" value="3"/>
</dbReference>
<keyword evidence="6" id="KW-1185">Reference proteome</keyword>
<dbReference type="InterPro" id="IPR003343">
    <property type="entry name" value="Big_2"/>
</dbReference>
<dbReference type="SUPFAM" id="SSF51055">
    <property type="entry name" value="Carbohydrate binding domain"/>
    <property type="match status" value="3"/>
</dbReference>
<keyword evidence="3" id="KW-0732">Signal</keyword>
<dbReference type="Gene3D" id="3.60.21.10">
    <property type="match status" value="1"/>
</dbReference>
<protein>
    <submittedName>
        <fullName evidence="5">InlB B-repeat-containing protein</fullName>
    </submittedName>
</protein>
<name>A0ABV8Q5Y4_9MICO</name>
<dbReference type="InterPro" id="IPR007110">
    <property type="entry name" value="Ig-like_dom"/>
</dbReference>
<dbReference type="InterPro" id="IPR013320">
    <property type="entry name" value="ConA-like_dom_sf"/>
</dbReference>
<dbReference type="NCBIfam" id="TIGR02543">
    <property type="entry name" value="List_Bact_rpt"/>
    <property type="match status" value="3"/>
</dbReference>
<dbReference type="Gene3D" id="2.60.40.1080">
    <property type="match status" value="1"/>
</dbReference>
<dbReference type="Pfam" id="PF09479">
    <property type="entry name" value="Flg_new"/>
    <property type="match status" value="3"/>
</dbReference>
<dbReference type="InterPro" id="IPR036573">
    <property type="entry name" value="CBM_sf_5/12"/>
</dbReference>
<dbReference type="Gene3D" id="2.60.40.10">
    <property type="entry name" value="Immunoglobulins"/>
    <property type="match status" value="2"/>
</dbReference>
<evidence type="ECO:0000259" key="4">
    <source>
        <dbReference type="PROSITE" id="PS50835"/>
    </source>
</evidence>
<dbReference type="Gene3D" id="2.60.120.200">
    <property type="match status" value="2"/>
</dbReference>
<keyword evidence="2" id="KW-0378">Hydrolase</keyword>
<dbReference type="InterPro" id="IPR013783">
    <property type="entry name" value="Ig-like_fold"/>
</dbReference>
<feature type="signal peptide" evidence="3">
    <location>
        <begin position="1"/>
        <end position="21"/>
    </location>
</feature>
<comment type="caution">
    <text evidence="5">The sequence shown here is derived from an EMBL/GenBank/DDBJ whole genome shotgun (WGS) entry which is preliminary data.</text>
</comment>
<accession>A0ABV8Q5Y4</accession>
<dbReference type="InterPro" id="IPR013378">
    <property type="entry name" value="InlB-like_B-rpt"/>
</dbReference>
<organism evidence="5 6">
    <name type="scientific">Gryllotalpicola reticulitermitis</name>
    <dbReference type="NCBI Taxonomy" id="1184153"/>
    <lineage>
        <taxon>Bacteria</taxon>
        <taxon>Bacillati</taxon>
        <taxon>Actinomycetota</taxon>
        <taxon>Actinomycetes</taxon>
        <taxon>Micrococcales</taxon>
        <taxon>Microbacteriaceae</taxon>
        <taxon>Gryllotalpicola</taxon>
    </lineage>
</organism>
<dbReference type="SUPFAM" id="SSF49899">
    <property type="entry name" value="Concanavalin A-like lectins/glucanases"/>
    <property type="match status" value="2"/>
</dbReference>
<dbReference type="Pfam" id="PF02839">
    <property type="entry name" value="CBM_5_12"/>
    <property type="match status" value="1"/>
</dbReference>
<proteinExistence type="predicted"/>
<dbReference type="SMART" id="SM00495">
    <property type="entry name" value="ChtBD3"/>
    <property type="match status" value="3"/>
</dbReference>
<dbReference type="SUPFAM" id="SSF56300">
    <property type="entry name" value="Metallo-dependent phosphatases"/>
    <property type="match status" value="1"/>
</dbReference>
<dbReference type="Pfam" id="PF17957">
    <property type="entry name" value="Big_7"/>
    <property type="match status" value="2"/>
</dbReference>
<dbReference type="InterPro" id="IPR029052">
    <property type="entry name" value="Metallo-depent_PP-like"/>
</dbReference>
<evidence type="ECO:0000256" key="1">
    <source>
        <dbReference type="ARBA" id="ARBA00004196"/>
    </source>
</evidence>
<dbReference type="PROSITE" id="PS50835">
    <property type="entry name" value="IG_LIKE"/>
    <property type="match status" value="1"/>
</dbReference>
<dbReference type="InterPro" id="IPR042229">
    <property type="entry name" value="Listeria/Bacterioides_rpt_sf"/>
</dbReference>
<dbReference type="EMBL" id="JBHSCN010000003">
    <property type="protein sequence ID" value="MFC4242544.1"/>
    <property type="molecule type" value="Genomic_DNA"/>
</dbReference>
<gene>
    <name evidence="5" type="ORF">ACFOYW_04090</name>
</gene>
<comment type="subcellular location">
    <subcellularLocation>
        <location evidence="1">Cell envelope</location>
    </subcellularLocation>
</comment>
<evidence type="ECO:0000313" key="5">
    <source>
        <dbReference type="EMBL" id="MFC4242544.1"/>
    </source>
</evidence>
<dbReference type="Gene3D" id="2.10.10.20">
    <property type="entry name" value="Carbohydrate-binding module superfamily 5/12"/>
    <property type="match status" value="3"/>
</dbReference>
<dbReference type="Pfam" id="PF00149">
    <property type="entry name" value="Metallophos"/>
    <property type="match status" value="1"/>
</dbReference>
<dbReference type="CDD" id="cd12215">
    <property type="entry name" value="ChiC_BD"/>
    <property type="match status" value="3"/>
</dbReference>
<sequence>MIPTSRTGGRVRRWIASTAVAATLIATGAVSGLAAASAVPAAAAASPDFNLPFDGSLTNTTGNPPAVTMGAGTASYTTGADGQAITLDRNDYVQVDSTAAPFDYQNSFSMWFWVKMNSKTGTSDAALLGNENWGSGNNPGIVFHTSGGNYNFHAKDPSSSRADVSIAKITTGQWDQIAATFDFSSGTINLYFDGQPVTTDTSGNAVSLARSLSDLAGAGPFLLGNAYNANDGSATYNSATNDNNLSLDDFVMTPSLLSAGDVKTSYDNVHDQAPFTVTALNVSPKTLRIEQGETQPFTAEATGTGTPKQDVTWSVTGGTGSTAINSAGVLSVDPAQAVGSTLTVTAASDYNSSATDSATVTVDSARTDGDINFASISDVHEASPENIARANKAFSYFSDPSLNNDALVLDGDLTSDATWSEFDAVRTSLAANLHIPLLANLGNHEYSDYADFTRATGDEPNYVQVIDGYYFIMLSPGAGTLGANGVPSATNNAGYSYLHDWVMQQVAIAEAASPDKPIFVFQHHPISNTVYVSDQQGVPDMSGWFTGHPRVVDISGHIHSPNNDPTSIWQDGGYTEVNDAATCSFDLEDGLTRSGGEPASTQDGSQGIEVSADASGNVEIKTRDLISDTWVQDWKFNVNQTLPYTSANRTPQAQAPVFDSGQQVRASDLDATTAHINFDQATEPQAAVDSVAQDGIHDYLFTLTDDATGKVVQQFRDWSDYWINPMPSTIDEDLSGLTKSTEYTITVAGEDHYGLTGTSTISTTFTTTPKEVNPHKLMDYAVPLNGSLTNEGGSPDPVMYTRTNAPQDTGQQQYVTGKDGQGQAMAFDDNHFVEIDQNDNIDYTQSFSVAFWMNVTAVRGDGQPGILSDQTADDYSQPGYAFRTNKHSDGTVWLEFDFTPPNGTEKQVDLAPITNSSWTQVADPTYPQAFPSAYWLDAPAGTTNWMHVAATFDTANNLVTEYVNGNQVGQQTDDLSGGIGVSGGDGTGNNSTFLGSSPWSYTFEGGYNGSGTDAREQIDFDAQDLVLQGTVYSQSQIQSLMNNFESRPATHTTTFDLNGGTSDPAPAPQTVFDGVKLIEPAPPTRTGYTFQGWYSAATGGTQWDFDNDRVTADTTLYAQFAPNTYTIHYDAGGGTGTTADSPATYDKDATLTANGFTRTGYTFAGWNTAQDGSGTSYADGATVSNLTADAGGNVTLYAQWKPITYTISYQLNGGTGSSSNPSTYTIESAPITLTNPTRDGYTFAGWTGPGYSDPATAVTIPTGTTGDLSFAANWTLNAPVLAFTTPAANATVSGTVPVTVSLTGAELEAYNLRIDSSGLQYAYQPTAGAQSFQLDTTTLSNGIHTLLATATDSAGDKTTITEKITVDNPPAVTFTTPADGARVSGTIPVVVQVTGQDLAAYNLRVDSSGLAYANPVTSGAQSFQLDTTTLSNGTHTLLATATDSLGGKTTVTEKITVDNPNPWAAGTTYQAGATVTYKGAVYQAAWSTKGETPGSNVNGAWEQQGELTLTTQGNAAAWTASWIYNGGETVAYNGALYKAAWYTRDSKPGDPDGAWEQIGAPVATDQGTFAAWTASWIYNGGETVAYNGHLYKAQWYSRNQTPGTAGSAWQDLGAYGKAQ</sequence>
<dbReference type="RefSeq" id="WP_390227408.1">
    <property type="nucleotide sequence ID" value="NZ_JBHSCN010000003.1"/>
</dbReference>
<dbReference type="InterPro" id="IPR003610">
    <property type="entry name" value="CBM5/12"/>
</dbReference>
<dbReference type="Proteomes" id="UP001595900">
    <property type="component" value="Unassembled WGS sequence"/>
</dbReference>
<feature type="domain" description="Ig-like" evidence="4">
    <location>
        <begin position="274"/>
        <end position="363"/>
    </location>
</feature>
<evidence type="ECO:0000313" key="6">
    <source>
        <dbReference type="Proteomes" id="UP001595900"/>
    </source>
</evidence>
<dbReference type="SMART" id="SM00635">
    <property type="entry name" value="BID_2"/>
    <property type="match status" value="1"/>
</dbReference>
<evidence type="ECO:0000256" key="2">
    <source>
        <dbReference type="ARBA" id="ARBA00022801"/>
    </source>
</evidence>
<reference evidence="6" key="1">
    <citation type="journal article" date="2019" name="Int. J. Syst. Evol. Microbiol.">
        <title>The Global Catalogue of Microorganisms (GCM) 10K type strain sequencing project: providing services to taxonomists for standard genome sequencing and annotation.</title>
        <authorList>
            <consortium name="The Broad Institute Genomics Platform"/>
            <consortium name="The Broad Institute Genome Sequencing Center for Infectious Disease"/>
            <person name="Wu L."/>
            <person name="Ma J."/>
        </authorList>
    </citation>
    <scope>NUCLEOTIDE SEQUENCE [LARGE SCALE GENOMIC DNA]</scope>
    <source>
        <strain evidence="6">CGMCC 1.10363</strain>
    </source>
</reference>
<feature type="chain" id="PRO_5047106686" evidence="3">
    <location>
        <begin position="22"/>
        <end position="1619"/>
    </location>
</feature>
<evidence type="ECO:0000256" key="3">
    <source>
        <dbReference type="SAM" id="SignalP"/>
    </source>
</evidence>